<protein>
    <submittedName>
        <fullName evidence="2">HFR109Cp</fullName>
    </submittedName>
</protein>
<dbReference type="AlphaFoldDB" id="A0A0X8HUY6"/>
<dbReference type="EMBL" id="CP014246">
    <property type="protein sequence ID" value="AMD21964.1"/>
    <property type="molecule type" value="Genomic_DNA"/>
</dbReference>
<dbReference type="GeneID" id="28725288"/>
<name>A0A0X8HUY6_9SACH</name>
<feature type="compositionally biased region" description="Basic and acidic residues" evidence="1">
    <location>
        <begin position="342"/>
        <end position="351"/>
    </location>
</feature>
<accession>A0A0X8HUY6</accession>
<feature type="region of interest" description="Disordered" evidence="1">
    <location>
        <begin position="327"/>
        <end position="351"/>
    </location>
</feature>
<evidence type="ECO:0000313" key="3">
    <source>
        <dbReference type="Proteomes" id="UP000243052"/>
    </source>
</evidence>
<keyword evidence="3" id="KW-1185">Reference proteome</keyword>
<gene>
    <name evidence="2" type="ORF">AW171_hschr63963</name>
</gene>
<evidence type="ECO:0000256" key="1">
    <source>
        <dbReference type="SAM" id="MobiDB-lite"/>
    </source>
</evidence>
<dbReference type="Proteomes" id="UP000243052">
    <property type="component" value="Chromosome vi"/>
</dbReference>
<dbReference type="STRING" id="45286.A0A0X8HUY6"/>
<sequence length="351" mass="40278">MQTWRELLETNNDQLDYTRAVTYVICCQNKDTLNQFLSQCWKIEENEMVTNLEPLGFFTKDIGSEDERLTVNVYYVRSPLSVQLLKYLKVFGEDIDLAEARWVWLMDWIRDDKRHWLRNMATSVAALAEVGLEVPPGGSVAVMLSPSHVLQLERNTMLWNSRRLDMVHQSIRAACLKSKSSLVTFDPDDAPELDTRAVRSLIQNTLYKKDPEMASLHDLFIPYGTDSVGKICTISPEFPVDAVFDEEFIAGTFEATITAGRDPIATLNSPDQHSEASYWSFDLQKRLAQLYKQQDCSSKSHASTHHRFHKLQTEDYNYQFKLPENIPAVRDRSMPRSPVADSPHHDTLESV</sequence>
<dbReference type="OrthoDB" id="27603at2759"/>
<dbReference type="RefSeq" id="XP_017988960.1">
    <property type="nucleotide sequence ID" value="XM_018133471.1"/>
</dbReference>
<proteinExistence type="predicted"/>
<reference evidence="2 3" key="1">
    <citation type="submission" date="2016-01" db="EMBL/GenBank/DDBJ databases">
        <title>Genome sequence of the yeast Holleya sinecauda.</title>
        <authorList>
            <person name="Dietrich F.S."/>
        </authorList>
    </citation>
    <scope>NUCLEOTIDE SEQUENCE [LARGE SCALE GENOMIC DNA]</scope>
    <source>
        <strain evidence="2 3">ATCC 58844</strain>
    </source>
</reference>
<organism evidence="2 3">
    <name type="scientific">Eremothecium sinecaudum</name>
    <dbReference type="NCBI Taxonomy" id="45286"/>
    <lineage>
        <taxon>Eukaryota</taxon>
        <taxon>Fungi</taxon>
        <taxon>Dikarya</taxon>
        <taxon>Ascomycota</taxon>
        <taxon>Saccharomycotina</taxon>
        <taxon>Saccharomycetes</taxon>
        <taxon>Saccharomycetales</taxon>
        <taxon>Saccharomycetaceae</taxon>
        <taxon>Eremothecium</taxon>
    </lineage>
</organism>
<evidence type="ECO:0000313" key="2">
    <source>
        <dbReference type="EMBL" id="AMD21964.1"/>
    </source>
</evidence>